<organism evidence="2 3">
    <name type="scientific">Colletotrichum phormii</name>
    <dbReference type="NCBI Taxonomy" id="359342"/>
    <lineage>
        <taxon>Eukaryota</taxon>
        <taxon>Fungi</taxon>
        <taxon>Dikarya</taxon>
        <taxon>Ascomycota</taxon>
        <taxon>Pezizomycotina</taxon>
        <taxon>Sordariomycetes</taxon>
        <taxon>Hypocreomycetidae</taxon>
        <taxon>Glomerellales</taxon>
        <taxon>Glomerellaceae</taxon>
        <taxon>Colletotrichum</taxon>
        <taxon>Colletotrichum acutatum species complex</taxon>
    </lineage>
</organism>
<feature type="compositionally biased region" description="Basic residues" evidence="1">
    <location>
        <begin position="186"/>
        <end position="208"/>
    </location>
</feature>
<protein>
    <submittedName>
        <fullName evidence="2">Uncharacterized protein</fullName>
    </submittedName>
</protein>
<feature type="region of interest" description="Disordered" evidence="1">
    <location>
        <begin position="165"/>
        <end position="208"/>
    </location>
</feature>
<dbReference type="AlphaFoldDB" id="A0AAJ0A0K6"/>
<keyword evidence="3" id="KW-1185">Reference proteome</keyword>
<evidence type="ECO:0000313" key="2">
    <source>
        <dbReference type="EMBL" id="KAK1640338.1"/>
    </source>
</evidence>
<evidence type="ECO:0000313" key="3">
    <source>
        <dbReference type="Proteomes" id="UP001243989"/>
    </source>
</evidence>
<dbReference type="Proteomes" id="UP001243989">
    <property type="component" value="Unassembled WGS sequence"/>
</dbReference>
<dbReference type="GeneID" id="85474664"/>
<gene>
    <name evidence="2" type="ORF">BDP81DRAFT_419833</name>
</gene>
<evidence type="ECO:0000256" key="1">
    <source>
        <dbReference type="SAM" id="MobiDB-lite"/>
    </source>
</evidence>
<name>A0AAJ0A0K6_9PEZI</name>
<reference evidence="2" key="1">
    <citation type="submission" date="2021-06" db="EMBL/GenBank/DDBJ databases">
        <title>Comparative genomics, transcriptomics and evolutionary studies reveal genomic signatures of adaptation to plant cell wall in hemibiotrophic fungi.</title>
        <authorList>
            <consortium name="DOE Joint Genome Institute"/>
            <person name="Baroncelli R."/>
            <person name="Diaz J.F."/>
            <person name="Benocci T."/>
            <person name="Peng M."/>
            <person name="Battaglia E."/>
            <person name="Haridas S."/>
            <person name="Andreopoulos W."/>
            <person name="Labutti K."/>
            <person name="Pangilinan J."/>
            <person name="Floch G.L."/>
            <person name="Makela M.R."/>
            <person name="Henrissat B."/>
            <person name="Grigoriev I.V."/>
            <person name="Crouch J.A."/>
            <person name="De Vries R.P."/>
            <person name="Sukno S.A."/>
            <person name="Thon M.R."/>
        </authorList>
    </citation>
    <scope>NUCLEOTIDE SEQUENCE</scope>
    <source>
        <strain evidence="2">CBS 102054</strain>
    </source>
</reference>
<accession>A0AAJ0A0K6</accession>
<proteinExistence type="predicted"/>
<comment type="caution">
    <text evidence="2">The sequence shown here is derived from an EMBL/GenBank/DDBJ whole genome shotgun (WGS) entry which is preliminary data.</text>
</comment>
<dbReference type="RefSeq" id="XP_060448945.1">
    <property type="nucleotide sequence ID" value="XM_060589802.1"/>
</dbReference>
<dbReference type="EMBL" id="JAHMHQ010000004">
    <property type="protein sequence ID" value="KAK1640338.1"/>
    <property type="molecule type" value="Genomic_DNA"/>
</dbReference>
<sequence>MTKPSQNILQFGEICPRTRITVIYKSLRPDGKTYSHPTHHTLTFLPPSFRRHLVHPPSVHCQCTCIPNRYAQHPTTLSPPTHGIFATTLPCSRYPPESRLYLPLIHCFRVPHSSTTLLRSTIYSILPSLVPRHAGCRYPGTHPLRPTKLDSSRLYETDFIRHHNLSAEKKNMKKKSTRQKRDTKSKTRWNRGTQGRRRGKIKPWTRGA</sequence>